<keyword evidence="4" id="KW-1185">Reference proteome</keyword>
<evidence type="ECO:0000256" key="2">
    <source>
        <dbReference type="ARBA" id="ARBA00023002"/>
    </source>
</evidence>
<dbReference type="GO" id="GO:0016491">
    <property type="term" value="F:oxidoreductase activity"/>
    <property type="evidence" value="ECO:0007669"/>
    <property type="project" value="UniProtKB-KW"/>
</dbReference>
<dbReference type="PRINTS" id="PR00080">
    <property type="entry name" value="SDRFAMILY"/>
</dbReference>
<dbReference type="PANTHER" id="PTHR24321">
    <property type="entry name" value="DEHYDROGENASES, SHORT CHAIN"/>
    <property type="match status" value="1"/>
</dbReference>
<dbReference type="EMBL" id="JACIDJ010000001">
    <property type="protein sequence ID" value="MBB3897458.1"/>
    <property type="molecule type" value="Genomic_DNA"/>
</dbReference>
<dbReference type="FunFam" id="3.40.50.720:FF:000084">
    <property type="entry name" value="Short-chain dehydrogenase reductase"/>
    <property type="match status" value="1"/>
</dbReference>
<dbReference type="SUPFAM" id="SSF51735">
    <property type="entry name" value="NAD(P)-binding Rossmann-fold domains"/>
    <property type="match status" value="1"/>
</dbReference>
<dbReference type="NCBIfam" id="NF005559">
    <property type="entry name" value="PRK07231.1"/>
    <property type="match status" value="1"/>
</dbReference>
<dbReference type="PROSITE" id="PS00061">
    <property type="entry name" value="ADH_SHORT"/>
    <property type="match status" value="1"/>
</dbReference>
<sequence>MRLRDRVAIVTGGASGIGRAIARRFAQEGAVVVIADVTETVREGGEPTRALIEAAGGTARFHSCDVARWPDMDGLVTATVAEFGRLDVMVNNAAIGGRGGRLLDVDDGEWDRVMAVNAKGVFFGCKRAVQQFLTQPVLGEARGRIVNISSQHGMVAAPADIAYGTGKAAVVYLTRQVAVDYASDHILCNAVAPGRILTGKPLGDAPDSLEYSHMRTPWPRLGRPDDVASAALFLASDEATYITGHNLMVDGGWMAY</sequence>
<accession>A0A840A643</accession>
<dbReference type="InterPro" id="IPR020904">
    <property type="entry name" value="Sc_DH/Rdtase_CS"/>
</dbReference>
<dbReference type="PRINTS" id="PR00081">
    <property type="entry name" value="GDHRDH"/>
</dbReference>
<evidence type="ECO:0000313" key="4">
    <source>
        <dbReference type="Proteomes" id="UP000553193"/>
    </source>
</evidence>
<reference evidence="3 4" key="1">
    <citation type="submission" date="2020-08" db="EMBL/GenBank/DDBJ databases">
        <title>Genomic Encyclopedia of Type Strains, Phase IV (KMG-IV): sequencing the most valuable type-strain genomes for metagenomic binning, comparative biology and taxonomic classification.</title>
        <authorList>
            <person name="Goeker M."/>
        </authorList>
    </citation>
    <scope>NUCLEOTIDE SEQUENCE [LARGE SCALE GENOMIC DNA]</scope>
    <source>
        <strain evidence="3 4">DSM 19979</strain>
    </source>
</reference>
<dbReference type="Pfam" id="PF13561">
    <property type="entry name" value="adh_short_C2"/>
    <property type="match status" value="1"/>
</dbReference>
<evidence type="ECO:0000256" key="1">
    <source>
        <dbReference type="ARBA" id="ARBA00006484"/>
    </source>
</evidence>
<comment type="similarity">
    <text evidence="1">Belongs to the short-chain dehydrogenases/reductases (SDR) family.</text>
</comment>
<keyword evidence="2" id="KW-0560">Oxidoreductase</keyword>
<protein>
    <submittedName>
        <fullName evidence="3">NAD(P)-dependent dehydrogenase (Short-subunit alcohol dehydrogenase family)</fullName>
    </submittedName>
</protein>
<name>A0A840A643_9PROT</name>
<dbReference type="CDD" id="cd05233">
    <property type="entry name" value="SDR_c"/>
    <property type="match status" value="1"/>
</dbReference>
<evidence type="ECO:0000313" key="3">
    <source>
        <dbReference type="EMBL" id="MBB3897458.1"/>
    </source>
</evidence>
<dbReference type="PANTHER" id="PTHR24321:SF15">
    <property type="entry name" value="OXIDOREDUCTASE UCPA"/>
    <property type="match status" value="1"/>
</dbReference>
<dbReference type="AlphaFoldDB" id="A0A840A643"/>
<dbReference type="InterPro" id="IPR036291">
    <property type="entry name" value="NAD(P)-bd_dom_sf"/>
</dbReference>
<proteinExistence type="inferred from homology"/>
<gene>
    <name evidence="3" type="ORF">GGQ83_000884</name>
</gene>
<dbReference type="Proteomes" id="UP000553193">
    <property type="component" value="Unassembled WGS sequence"/>
</dbReference>
<comment type="caution">
    <text evidence="3">The sequence shown here is derived from an EMBL/GenBank/DDBJ whole genome shotgun (WGS) entry which is preliminary data.</text>
</comment>
<dbReference type="RefSeq" id="WP_184382373.1">
    <property type="nucleotide sequence ID" value="NZ_JACIDJ010000001.1"/>
</dbReference>
<dbReference type="Gene3D" id="3.40.50.720">
    <property type="entry name" value="NAD(P)-binding Rossmann-like Domain"/>
    <property type="match status" value="1"/>
</dbReference>
<organism evidence="3 4">
    <name type="scientific">Roseococcus suduntuyensis</name>
    <dbReference type="NCBI Taxonomy" id="455361"/>
    <lineage>
        <taxon>Bacteria</taxon>
        <taxon>Pseudomonadati</taxon>
        <taxon>Pseudomonadota</taxon>
        <taxon>Alphaproteobacteria</taxon>
        <taxon>Acetobacterales</taxon>
        <taxon>Roseomonadaceae</taxon>
        <taxon>Roseococcus</taxon>
    </lineage>
</organism>
<dbReference type="InterPro" id="IPR002347">
    <property type="entry name" value="SDR_fam"/>
</dbReference>